<dbReference type="Proteomes" id="UP000823388">
    <property type="component" value="Chromosome 6N"/>
</dbReference>
<feature type="transmembrane region" description="Helical" evidence="5">
    <location>
        <begin position="235"/>
        <end position="255"/>
    </location>
</feature>
<evidence type="ECO:0000256" key="5">
    <source>
        <dbReference type="SAM" id="Phobius"/>
    </source>
</evidence>
<dbReference type="InterPro" id="IPR013083">
    <property type="entry name" value="Znf_RING/FYVE/PHD"/>
</dbReference>
<dbReference type="PANTHER" id="PTHR13145:SF2">
    <property type="entry name" value="RING-CH-TYPE DOMAIN-CONTAINING PROTEIN"/>
    <property type="match status" value="1"/>
</dbReference>
<organism evidence="7 8">
    <name type="scientific">Panicum virgatum</name>
    <name type="common">Blackwell switchgrass</name>
    <dbReference type="NCBI Taxonomy" id="38727"/>
    <lineage>
        <taxon>Eukaryota</taxon>
        <taxon>Viridiplantae</taxon>
        <taxon>Streptophyta</taxon>
        <taxon>Embryophyta</taxon>
        <taxon>Tracheophyta</taxon>
        <taxon>Spermatophyta</taxon>
        <taxon>Magnoliopsida</taxon>
        <taxon>Liliopsida</taxon>
        <taxon>Poales</taxon>
        <taxon>Poaceae</taxon>
        <taxon>PACMAD clade</taxon>
        <taxon>Panicoideae</taxon>
        <taxon>Panicodae</taxon>
        <taxon>Paniceae</taxon>
        <taxon>Panicinae</taxon>
        <taxon>Panicum</taxon>
        <taxon>Panicum sect. Hiantes</taxon>
    </lineage>
</organism>
<evidence type="ECO:0000259" key="6">
    <source>
        <dbReference type="Pfam" id="PF12906"/>
    </source>
</evidence>
<feature type="region of interest" description="Disordered" evidence="4">
    <location>
        <begin position="42"/>
        <end position="63"/>
    </location>
</feature>
<keyword evidence="5" id="KW-0472">Membrane</keyword>
<dbReference type="GO" id="GO:0036503">
    <property type="term" value="P:ERAD pathway"/>
    <property type="evidence" value="ECO:0007669"/>
    <property type="project" value="TreeGrafter"/>
</dbReference>
<dbReference type="GO" id="GO:0005789">
    <property type="term" value="C:endoplasmic reticulum membrane"/>
    <property type="evidence" value="ECO:0007669"/>
    <property type="project" value="TreeGrafter"/>
</dbReference>
<keyword evidence="5" id="KW-0812">Transmembrane</keyword>
<dbReference type="Pfam" id="PF12906">
    <property type="entry name" value="RINGv"/>
    <property type="match status" value="1"/>
</dbReference>
<sequence>MAPRPPGPGEEEEEACRICHIPAEADRPLRHPCACRGSIRCASAPSPSPPSTPRTLPPGCPSPSSCSAWPTSSPAPLPPLRRLGLGVPHALHQPLGLAPRPLQDLGSSAPPPLPPCHCLLQALRLEVHSLADTVLACASVRRAFLELPNLTDALAPVAQWVTRVEAHLHNCFGGLDTLQLLALHTIEASLMVVIGDVAFALLLGFLPFSLGRIVLCCFSFATVDVALSCTSTASVLLVGYGFILMVALLCTGLHAFQQYSRGERLTITIYFDVLTNWVCWLLSPLRMLTCIHRVLDRTCSFLQHFFWGIISVANVSLNLAAILVICPLIFGWLLDICTSELFGVKIPQKLRLLFASSFASNALHWLTGCICLKLHYSLSSLLRPEICCCSYGATCGASVAYFIDIQCYSTCCSSFSWTVIVVCHPSVASSRCFEVK</sequence>
<keyword evidence="8" id="KW-1185">Reference proteome</keyword>
<keyword evidence="3" id="KW-0862">Zinc</keyword>
<keyword evidence="2" id="KW-0863">Zinc-finger</keyword>
<dbReference type="PANTHER" id="PTHR13145">
    <property type="entry name" value="SSM4 PROTEIN"/>
    <property type="match status" value="1"/>
</dbReference>
<dbReference type="GO" id="GO:0008270">
    <property type="term" value="F:zinc ion binding"/>
    <property type="evidence" value="ECO:0007669"/>
    <property type="project" value="UniProtKB-KW"/>
</dbReference>
<evidence type="ECO:0000313" key="8">
    <source>
        <dbReference type="Proteomes" id="UP000823388"/>
    </source>
</evidence>
<evidence type="ECO:0000256" key="3">
    <source>
        <dbReference type="ARBA" id="ARBA00022833"/>
    </source>
</evidence>
<dbReference type="EMBL" id="CM029048">
    <property type="protein sequence ID" value="KAG2576053.1"/>
    <property type="molecule type" value="Genomic_DNA"/>
</dbReference>
<accession>A0A8T0QSN0</accession>
<reference evidence="7" key="1">
    <citation type="submission" date="2020-05" db="EMBL/GenBank/DDBJ databases">
        <title>WGS assembly of Panicum virgatum.</title>
        <authorList>
            <person name="Lovell J.T."/>
            <person name="Jenkins J."/>
            <person name="Shu S."/>
            <person name="Juenger T.E."/>
            <person name="Schmutz J."/>
        </authorList>
    </citation>
    <scope>NUCLEOTIDE SEQUENCE</scope>
    <source>
        <strain evidence="7">AP13</strain>
    </source>
</reference>
<evidence type="ECO:0000256" key="2">
    <source>
        <dbReference type="ARBA" id="ARBA00022771"/>
    </source>
</evidence>
<dbReference type="InterPro" id="IPR011016">
    <property type="entry name" value="Znf_RING-CH"/>
</dbReference>
<feature type="domain" description="RING-CH-type" evidence="6">
    <location>
        <begin position="16"/>
        <end position="41"/>
    </location>
</feature>
<feature type="transmembrane region" description="Helical" evidence="5">
    <location>
        <begin position="267"/>
        <end position="285"/>
    </location>
</feature>
<feature type="transmembrane region" description="Helical" evidence="5">
    <location>
        <begin position="305"/>
        <end position="333"/>
    </location>
</feature>
<feature type="compositionally biased region" description="Pro residues" evidence="4">
    <location>
        <begin position="46"/>
        <end position="61"/>
    </location>
</feature>
<dbReference type="Gene3D" id="3.30.40.10">
    <property type="entry name" value="Zinc/RING finger domain, C3HC4 (zinc finger)"/>
    <property type="match status" value="1"/>
</dbReference>
<name>A0A8T0QSN0_PANVG</name>
<dbReference type="AlphaFoldDB" id="A0A8T0QSN0"/>
<evidence type="ECO:0000256" key="1">
    <source>
        <dbReference type="ARBA" id="ARBA00022723"/>
    </source>
</evidence>
<keyword evidence="5" id="KW-1133">Transmembrane helix</keyword>
<proteinExistence type="predicted"/>
<feature type="transmembrane region" description="Helical" evidence="5">
    <location>
        <begin position="197"/>
        <end position="223"/>
    </location>
</feature>
<evidence type="ECO:0000256" key="4">
    <source>
        <dbReference type="SAM" id="MobiDB-lite"/>
    </source>
</evidence>
<comment type="caution">
    <text evidence="7">The sequence shown here is derived from an EMBL/GenBank/DDBJ whole genome shotgun (WGS) entry which is preliminary data.</text>
</comment>
<evidence type="ECO:0000313" key="7">
    <source>
        <dbReference type="EMBL" id="KAG2576053.1"/>
    </source>
</evidence>
<keyword evidence="1" id="KW-0479">Metal-binding</keyword>
<protein>
    <recommendedName>
        <fullName evidence="6">RING-CH-type domain-containing protein</fullName>
    </recommendedName>
</protein>
<gene>
    <name evidence="7" type="ORF">PVAP13_6NG002800</name>
</gene>